<dbReference type="PANTHER" id="PTHR21716">
    <property type="entry name" value="TRANSMEMBRANE PROTEIN"/>
    <property type="match status" value="1"/>
</dbReference>
<evidence type="ECO:0000313" key="8">
    <source>
        <dbReference type="Proteomes" id="UP000177697"/>
    </source>
</evidence>
<feature type="transmembrane region" description="Helical" evidence="6">
    <location>
        <begin position="148"/>
        <end position="171"/>
    </location>
</feature>
<dbReference type="Pfam" id="PF01594">
    <property type="entry name" value="AI-2E_transport"/>
    <property type="match status" value="1"/>
</dbReference>
<dbReference type="InterPro" id="IPR002549">
    <property type="entry name" value="AI-2E-like"/>
</dbReference>
<keyword evidence="5 6" id="KW-0472">Membrane</keyword>
<evidence type="ECO:0000256" key="4">
    <source>
        <dbReference type="ARBA" id="ARBA00022989"/>
    </source>
</evidence>
<feature type="transmembrane region" description="Helical" evidence="6">
    <location>
        <begin position="7"/>
        <end position="24"/>
    </location>
</feature>
<feature type="transmembrane region" description="Helical" evidence="6">
    <location>
        <begin position="235"/>
        <end position="263"/>
    </location>
</feature>
<proteinExistence type="inferred from homology"/>
<feature type="transmembrane region" description="Helical" evidence="6">
    <location>
        <begin position="305"/>
        <end position="334"/>
    </location>
</feature>
<dbReference type="AlphaFoldDB" id="A0A1G2V3K9"/>
<feature type="transmembrane region" description="Helical" evidence="6">
    <location>
        <begin position="270"/>
        <end position="293"/>
    </location>
</feature>
<protein>
    <recommendedName>
        <fullName evidence="9">AI-2E family transporter</fullName>
    </recommendedName>
</protein>
<name>A0A1G2V3K9_9BACT</name>
<comment type="caution">
    <text evidence="7">The sequence shown here is derived from an EMBL/GenBank/DDBJ whole genome shotgun (WGS) entry which is preliminary data.</text>
</comment>
<feature type="transmembrane region" description="Helical" evidence="6">
    <location>
        <begin position="30"/>
        <end position="47"/>
    </location>
</feature>
<comment type="similarity">
    <text evidence="2">Belongs to the autoinducer-2 exporter (AI-2E) (TC 2.A.86) family.</text>
</comment>
<dbReference type="GO" id="GO:0016020">
    <property type="term" value="C:membrane"/>
    <property type="evidence" value="ECO:0007669"/>
    <property type="project" value="UniProtKB-SubCell"/>
</dbReference>
<dbReference type="Proteomes" id="UP000177697">
    <property type="component" value="Unassembled WGS sequence"/>
</dbReference>
<evidence type="ECO:0000256" key="6">
    <source>
        <dbReference type="SAM" id="Phobius"/>
    </source>
</evidence>
<organism evidence="7 8">
    <name type="scientific">Candidatus Zambryskibacteria bacterium RIFOXYC1_FULL_39_10</name>
    <dbReference type="NCBI Taxonomy" id="1802779"/>
    <lineage>
        <taxon>Bacteria</taxon>
        <taxon>Candidatus Zambryskiibacteriota</taxon>
    </lineage>
</organism>
<sequence length="349" mass="37741">MSQKTTQLTFFVVLTILLLVLLFFILKPYFGVIFIAGVFAVSFYPLYKRLVRKFGDRENLAALTTTSIILFFVIIPIAVISTLLLKEAVDLYNSMALGGNSQNLISQANALFNRLSSVLPPGVIDTEVNFESYTRGILDWIIGNFGSISAAIFGGILNFILMLVSLHYLFVYGDKIKAGLKIWSPLPDKYDEDFIQTLKASIDAVLKGRILVSIAQGVFIGIGFVIFGVGSPVLWGFVGGVASLVPILGTSVVTVPAIAYLFLSNQIGAGIGLLVWAAVAVGLVDNFMSVIFLKDKIKVHPLVVLFSILGGVEVLGLIGFLVGPVVVSAFIALMKIYPFVMSNKNQSVS</sequence>
<keyword evidence="4 6" id="KW-1133">Transmembrane helix</keyword>
<evidence type="ECO:0000313" key="7">
    <source>
        <dbReference type="EMBL" id="OHB16195.1"/>
    </source>
</evidence>
<gene>
    <name evidence="7" type="ORF">A2431_02185</name>
</gene>
<accession>A0A1G2V3K9</accession>
<evidence type="ECO:0000256" key="2">
    <source>
        <dbReference type="ARBA" id="ARBA00009773"/>
    </source>
</evidence>
<evidence type="ECO:0000256" key="1">
    <source>
        <dbReference type="ARBA" id="ARBA00004141"/>
    </source>
</evidence>
<evidence type="ECO:0000256" key="3">
    <source>
        <dbReference type="ARBA" id="ARBA00022692"/>
    </source>
</evidence>
<keyword evidence="3 6" id="KW-0812">Transmembrane</keyword>
<evidence type="ECO:0008006" key="9">
    <source>
        <dbReference type="Google" id="ProtNLM"/>
    </source>
</evidence>
<feature type="transmembrane region" description="Helical" evidence="6">
    <location>
        <begin position="59"/>
        <end position="85"/>
    </location>
</feature>
<evidence type="ECO:0000256" key="5">
    <source>
        <dbReference type="ARBA" id="ARBA00023136"/>
    </source>
</evidence>
<dbReference type="PANTHER" id="PTHR21716:SF4">
    <property type="entry name" value="TRANSMEMBRANE PROTEIN 245"/>
    <property type="match status" value="1"/>
</dbReference>
<comment type="subcellular location">
    <subcellularLocation>
        <location evidence="1">Membrane</location>
        <topology evidence="1">Multi-pass membrane protein</topology>
    </subcellularLocation>
</comment>
<dbReference type="EMBL" id="MHWW01000003">
    <property type="protein sequence ID" value="OHB16195.1"/>
    <property type="molecule type" value="Genomic_DNA"/>
</dbReference>
<feature type="transmembrane region" description="Helical" evidence="6">
    <location>
        <begin position="210"/>
        <end position="229"/>
    </location>
</feature>
<reference evidence="7 8" key="1">
    <citation type="journal article" date="2016" name="Nat. Commun.">
        <title>Thousands of microbial genomes shed light on interconnected biogeochemical processes in an aquifer system.</title>
        <authorList>
            <person name="Anantharaman K."/>
            <person name="Brown C.T."/>
            <person name="Hug L.A."/>
            <person name="Sharon I."/>
            <person name="Castelle C.J."/>
            <person name="Probst A.J."/>
            <person name="Thomas B.C."/>
            <person name="Singh A."/>
            <person name="Wilkins M.J."/>
            <person name="Karaoz U."/>
            <person name="Brodie E.L."/>
            <person name="Williams K.H."/>
            <person name="Hubbard S.S."/>
            <person name="Banfield J.F."/>
        </authorList>
    </citation>
    <scope>NUCLEOTIDE SEQUENCE [LARGE SCALE GENOMIC DNA]</scope>
</reference>